<name>T1U8S4_HELPX</name>
<reference evidence="1 2" key="1">
    <citation type="journal article" date="2013" name="Genome Announc.">
        <title>Genome Sequences of Three hpAfrica2 Strains of Helicobacter pylori.</title>
        <authorList>
            <person name="Duncan S.S."/>
            <person name="Bertoli M.T."/>
            <person name="Kersulyte D."/>
            <person name="Valk P.L."/>
            <person name="Tamma S."/>
            <person name="Segal I."/>
            <person name="McClain M.S."/>
            <person name="Cover T.L."/>
            <person name="Berg D.E."/>
        </authorList>
    </citation>
    <scope>NUCLEOTIDE SEQUENCE [LARGE SCALE GENOMIC DNA]</scope>
    <source>
        <strain evidence="1">SouthAfrica20</strain>
    </source>
</reference>
<sequence length="41" mass="4852">MIKNKNKKSPQSFDNQKIRELQTKIEGEILPKILENAKELR</sequence>
<accession>T1U8S4</accession>
<protein>
    <submittedName>
        <fullName evidence="1">Uncharacterized protein</fullName>
    </submittedName>
</protein>
<dbReference type="EMBL" id="CP006691">
    <property type="protein sequence ID" value="AGT73327.1"/>
    <property type="molecule type" value="Genomic_DNA"/>
</dbReference>
<dbReference type="AlphaFoldDB" id="T1U8S4"/>
<dbReference type="PATRIC" id="fig|1352356.3.peg.77"/>
<proteinExistence type="predicted"/>
<gene>
    <name evidence="1" type="ORF">HPSA20_0082</name>
</gene>
<dbReference type="HOGENOM" id="CLU_3271146_0_0_7"/>
<dbReference type="Proteomes" id="UP000015920">
    <property type="component" value="Chromosome"/>
</dbReference>
<evidence type="ECO:0000313" key="2">
    <source>
        <dbReference type="Proteomes" id="UP000015920"/>
    </source>
</evidence>
<evidence type="ECO:0000313" key="1">
    <source>
        <dbReference type="EMBL" id="AGT73327.1"/>
    </source>
</evidence>
<dbReference type="KEGG" id="hpys:HPSA20_0082"/>
<organism evidence="1 2">
    <name type="scientific">Helicobacter pylori SouthAfrica20</name>
    <dbReference type="NCBI Taxonomy" id="1352356"/>
    <lineage>
        <taxon>Bacteria</taxon>
        <taxon>Pseudomonadati</taxon>
        <taxon>Campylobacterota</taxon>
        <taxon>Epsilonproteobacteria</taxon>
        <taxon>Campylobacterales</taxon>
        <taxon>Helicobacteraceae</taxon>
        <taxon>Helicobacter</taxon>
    </lineage>
</organism>